<evidence type="ECO:0000256" key="1">
    <source>
        <dbReference type="SAM" id="Coils"/>
    </source>
</evidence>
<accession>C5KV60</accession>
<evidence type="ECO:0000313" key="3">
    <source>
        <dbReference type="Proteomes" id="UP000007800"/>
    </source>
</evidence>
<dbReference type="InParanoid" id="C5KV60"/>
<protein>
    <submittedName>
        <fullName evidence="2">Uncharacterized protein</fullName>
    </submittedName>
</protein>
<name>C5KV60_PERM5</name>
<dbReference type="RefSeq" id="XP_002779811.1">
    <property type="nucleotide sequence ID" value="XM_002779765.1"/>
</dbReference>
<keyword evidence="1" id="KW-0175">Coiled coil</keyword>
<dbReference type="AlphaFoldDB" id="C5KV60"/>
<dbReference type="Proteomes" id="UP000007800">
    <property type="component" value="Unassembled WGS sequence"/>
</dbReference>
<proteinExistence type="predicted"/>
<feature type="coiled-coil region" evidence="1">
    <location>
        <begin position="118"/>
        <end position="189"/>
    </location>
</feature>
<evidence type="ECO:0000313" key="2">
    <source>
        <dbReference type="EMBL" id="EER11606.1"/>
    </source>
</evidence>
<reference evidence="2 3" key="1">
    <citation type="submission" date="2008-07" db="EMBL/GenBank/DDBJ databases">
        <authorList>
            <person name="El-Sayed N."/>
            <person name="Caler E."/>
            <person name="Inman J."/>
            <person name="Amedeo P."/>
            <person name="Hass B."/>
            <person name="Wortman J."/>
        </authorList>
    </citation>
    <scope>NUCLEOTIDE SEQUENCE [LARGE SCALE GENOMIC DNA]</scope>
    <source>
        <strain evidence="3">ATCC 50983 / TXsc</strain>
    </source>
</reference>
<gene>
    <name evidence="2" type="ORF">Pmar_PMAR009818</name>
</gene>
<dbReference type="EMBL" id="GG676416">
    <property type="protein sequence ID" value="EER11606.1"/>
    <property type="molecule type" value="Genomic_DNA"/>
</dbReference>
<keyword evidence="3" id="KW-1185">Reference proteome</keyword>
<sequence>MYDLGKKSKFVVLVVDLSDAVLMSENEPITLEALKSDVAEALGVDAKVKVIETIMSSYTGLLRAPIETDDDLADLYGAVHCCENASSGGKKRASKADLLILQLRDEYEVTIDGHLKEIEMLTGEKSKLEGKLKTMEQEMVELTGQLSHKLEAAEKDITKRVKSEFDEKLKAYENEVAEKEKKFKAQLKEKTQQILVQQQEVNLELLFSDADSCCCR</sequence>
<dbReference type="GeneID" id="9047021"/>
<organism evidence="3">
    <name type="scientific">Perkinsus marinus (strain ATCC 50983 / TXsc)</name>
    <dbReference type="NCBI Taxonomy" id="423536"/>
    <lineage>
        <taxon>Eukaryota</taxon>
        <taxon>Sar</taxon>
        <taxon>Alveolata</taxon>
        <taxon>Perkinsozoa</taxon>
        <taxon>Perkinsea</taxon>
        <taxon>Perkinsida</taxon>
        <taxon>Perkinsidae</taxon>
        <taxon>Perkinsus</taxon>
    </lineage>
</organism>